<accession>A0A317FYY9</accession>
<evidence type="ECO:0000313" key="3">
    <source>
        <dbReference type="Proteomes" id="UP000245488"/>
    </source>
</evidence>
<feature type="transmembrane region" description="Helical" evidence="1">
    <location>
        <begin position="159"/>
        <end position="177"/>
    </location>
</feature>
<feature type="transmembrane region" description="Helical" evidence="1">
    <location>
        <begin position="369"/>
        <end position="389"/>
    </location>
</feature>
<feature type="transmembrane region" description="Helical" evidence="1">
    <location>
        <begin position="7"/>
        <end position="24"/>
    </location>
</feature>
<keyword evidence="1" id="KW-0472">Membrane</keyword>
<dbReference type="Proteomes" id="UP000245488">
    <property type="component" value="Chromosome"/>
</dbReference>
<organism evidence="2 3">
    <name type="scientific">Butyrivibrio fibrisolvens</name>
    <dbReference type="NCBI Taxonomy" id="831"/>
    <lineage>
        <taxon>Bacteria</taxon>
        <taxon>Bacillati</taxon>
        <taxon>Bacillota</taxon>
        <taxon>Clostridia</taxon>
        <taxon>Lachnospirales</taxon>
        <taxon>Lachnospiraceae</taxon>
        <taxon>Butyrivibrio</taxon>
    </lineage>
</organism>
<keyword evidence="3" id="KW-1185">Reference proteome</keyword>
<protein>
    <recommendedName>
        <fullName evidence="4">O-antigen ligase</fullName>
    </recommendedName>
</protein>
<keyword evidence="1" id="KW-1133">Transmembrane helix</keyword>
<feature type="transmembrane region" description="Helical" evidence="1">
    <location>
        <begin position="65"/>
        <end position="84"/>
    </location>
</feature>
<dbReference type="PANTHER" id="PTHR37422">
    <property type="entry name" value="TEICHURONIC ACID BIOSYNTHESIS PROTEIN TUAE"/>
    <property type="match status" value="1"/>
</dbReference>
<dbReference type="AlphaFoldDB" id="A0A317FYY9"/>
<dbReference type="InterPro" id="IPR051533">
    <property type="entry name" value="WaaL-like"/>
</dbReference>
<evidence type="ECO:0000313" key="2">
    <source>
        <dbReference type="EMBL" id="PWT26246.1"/>
    </source>
</evidence>
<feature type="transmembrane region" description="Helical" evidence="1">
    <location>
        <begin position="30"/>
        <end position="53"/>
    </location>
</feature>
<name>A0A317FYY9_BUTFI</name>
<feature type="transmembrane region" description="Helical" evidence="1">
    <location>
        <begin position="189"/>
        <end position="215"/>
    </location>
</feature>
<feature type="transmembrane region" description="Helical" evidence="1">
    <location>
        <begin position="330"/>
        <end position="349"/>
    </location>
</feature>
<dbReference type="PANTHER" id="PTHR37422:SF13">
    <property type="entry name" value="LIPOPOLYSACCHARIDE BIOSYNTHESIS PROTEIN PA4999-RELATED"/>
    <property type="match status" value="1"/>
</dbReference>
<gene>
    <name evidence="2" type="ORF">CPT75_03470</name>
</gene>
<feature type="transmembrane region" description="Helical" evidence="1">
    <location>
        <begin position="235"/>
        <end position="254"/>
    </location>
</feature>
<evidence type="ECO:0000256" key="1">
    <source>
        <dbReference type="SAM" id="Phobius"/>
    </source>
</evidence>
<sequence length="412" mass="47268">MCMNKTTIYNILLISIIPILFIISTFDFKIAISTTVLMSLAFIAVIIFTIDCIRKRKHLFSKNEFLIIAVILLSVIISFAYQISYMMKGIYYFGSVIQQVNAVLFLIIGLYLYQLHFDQFNKSLRIVSWIAFASAVHALFEEIVYFVNNGIALRVFSIYSNPIPAGTVWVMCIFLPLTGKRIPDLIMKIVYLIAIFLCMSRSAWLALVLGLSLYAVINRDTITKHYMAIKKPLRIALWIIMIFLIIGLLQIPTIREIIVFRLFHISTGPAAEAYSVRTTHSVYLLDIFFHCNPIFWVTGHGPGSTVPMFMSSPYWELDHYNVVDNSYLSVLYEYGIVMIITIVYILFLAFRKLYYKFKSASCISNEDAIYALMFICGAVTAFFYDLQYIMTPTLMMMLMAATVMTPKKDKNA</sequence>
<proteinExistence type="predicted"/>
<feature type="transmembrane region" description="Helical" evidence="1">
    <location>
        <begin position="90"/>
        <end position="114"/>
    </location>
</feature>
<keyword evidence="1" id="KW-0812">Transmembrane</keyword>
<evidence type="ECO:0008006" key="4">
    <source>
        <dbReference type="Google" id="ProtNLM"/>
    </source>
</evidence>
<comment type="caution">
    <text evidence="2">The sequence shown here is derived from an EMBL/GenBank/DDBJ whole genome shotgun (WGS) entry which is preliminary data.</text>
</comment>
<reference evidence="2 3" key="1">
    <citation type="submission" date="2017-09" db="EMBL/GenBank/DDBJ databases">
        <title>High-quality draft genome sequence of Butyrivibrio fibrisolvens INBov1, isolated from cow rumen.</title>
        <authorList>
            <person name="Rodriguez Hernaez J."/>
            <person name="Rivarola M."/>
            <person name="Paniego N."/>
            <person name="Cravero S."/>
            <person name="Ceron Cucchi M."/>
            <person name="Martinez M.C."/>
        </authorList>
    </citation>
    <scope>NUCLEOTIDE SEQUENCE [LARGE SCALE GENOMIC DNA]</scope>
    <source>
        <strain evidence="2 3">INBov1</strain>
    </source>
</reference>
<dbReference type="EMBL" id="NXNG01000001">
    <property type="protein sequence ID" value="PWT26246.1"/>
    <property type="molecule type" value="Genomic_DNA"/>
</dbReference>